<dbReference type="SUPFAM" id="SSF48264">
    <property type="entry name" value="Cytochrome P450"/>
    <property type="match status" value="1"/>
</dbReference>
<evidence type="ECO:0000256" key="10">
    <source>
        <dbReference type="RuleBase" id="RU000461"/>
    </source>
</evidence>
<keyword evidence="7 9" id="KW-0408">Iron</keyword>
<gene>
    <name evidence="12" type="ORF">H0H81_008224</name>
</gene>
<dbReference type="InterPro" id="IPR050364">
    <property type="entry name" value="Cytochrome_P450_fung"/>
</dbReference>
<evidence type="ECO:0000256" key="5">
    <source>
        <dbReference type="ARBA" id="ARBA00022723"/>
    </source>
</evidence>
<feature type="transmembrane region" description="Helical" evidence="11">
    <location>
        <begin position="6"/>
        <end position="25"/>
    </location>
</feature>
<evidence type="ECO:0000256" key="6">
    <source>
        <dbReference type="ARBA" id="ARBA00023002"/>
    </source>
</evidence>
<evidence type="ECO:0000256" key="3">
    <source>
        <dbReference type="ARBA" id="ARBA00010617"/>
    </source>
</evidence>
<dbReference type="OrthoDB" id="2789670at2759"/>
<name>A0A9P7K4Z0_9AGAR</name>
<sequence>MAFLTISLYAVIGLTIAANAIYLYINSKKRPAPLPPGPRPEPFIGNLRSIPPTDHHIFFYELGDVSYVNILGQSMVILNSVEAAVDLMEKRSSNYSDRAPMPVFIRAGWTKTLSMMRYGKEFQLHRRIFQKHFDKSKISKYESIQLAEARILAQNLLTDPDEKKYLIARFTTSIITSITYGHRIISDEDRYVLLGDEIGKSSAEAGSTSGALLDFQFQGSAKPCLVTSELEALEDKNVNSTVTLDDIKGAAAQTYAGGAETTTSSLSAFIMAIILHPEYQAQAQAELDAVVGTQRLPEFNDRDSLPFLQCLIDETLRWFSPFPAGIPHLSMEDDVYKGMFIPKGSTIIANARGMSWDEKVYANPFNFEPTRYLPAPLGRGEPRPVAHWGFGRRICPGRHFADSSLWIAIATILSTLSLSKALDKDGNEITPEPTETIPILYEASVGRSYQTALSSGHRR</sequence>
<dbReference type="InterPro" id="IPR036396">
    <property type="entry name" value="Cyt_P450_sf"/>
</dbReference>
<keyword evidence="13" id="KW-1185">Reference proteome</keyword>
<dbReference type="PROSITE" id="PS00086">
    <property type="entry name" value="CYTOCHROME_P450"/>
    <property type="match status" value="1"/>
</dbReference>
<comment type="cofactor">
    <cofactor evidence="1 9">
        <name>heme</name>
        <dbReference type="ChEBI" id="CHEBI:30413"/>
    </cofactor>
</comment>
<dbReference type="InterPro" id="IPR002401">
    <property type="entry name" value="Cyt_P450_E_grp-I"/>
</dbReference>
<dbReference type="Gene3D" id="1.10.630.10">
    <property type="entry name" value="Cytochrome P450"/>
    <property type="match status" value="2"/>
</dbReference>
<reference evidence="12" key="2">
    <citation type="submission" date="2021-10" db="EMBL/GenBank/DDBJ databases">
        <title>Phylogenomics reveals ancestral predisposition of the termite-cultivated fungus Termitomyces towards a domesticated lifestyle.</title>
        <authorList>
            <person name="Auxier B."/>
            <person name="Grum-Grzhimaylo A."/>
            <person name="Cardenas M.E."/>
            <person name="Lodge J.D."/>
            <person name="Laessoe T."/>
            <person name="Pedersen O."/>
            <person name="Smith M.E."/>
            <person name="Kuyper T.W."/>
            <person name="Franco-Molano E.A."/>
            <person name="Baroni T.J."/>
            <person name="Aanen D.K."/>
        </authorList>
    </citation>
    <scope>NUCLEOTIDE SEQUENCE</scope>
    <source>
        <strain evidence="12">D49</strain>
    </source>
</reference>
<dbReference type="PANTHER" id="PTHR46300">
    <property type="entry name" value="P450, PUTATIVE (EUROFUNG)-RELATED-RELATED"/>
    <property type="match status" value="1"/>
</dbReference>
<dbReference type="Proteomes" id="UP000717328">
    <property type="component" value="Unassembled WGS sequence"/>
</dbReference>
<accession>A0A9P7K4Z0</accession>
<dbReference type="GO" id="GO:0005506">
    <property type="term" value="F:iron ion binding"/>
    <property type="evidence" value="ECO:0007669"/>
    <property type="project" value="InterPro"/>
</dbReference>
<keyword evidence="8 10" id="KW-0503">Monooxygenase</keyword>
<evidence type="ECO:0000256" key="8">
    <source>
        <dbReference type="ARBA" id="ARBA00023033"/>
    </source>
</evidence>
<evidence type="ECO:0000256" key="1">
    <source>
        <dbReference type="ARBA" id="ARBA00001971"/>
    </source>
</evidence>
<dbReference type="PRINTS" id="PR00463">
    <property type="entry name" value="EP450I"/>
</dbReference>
<keyword evidence="6 10" id="KW-0560">Oxidoreductase</keyword>
<dbReference type="CDD" id="cd11065">
    <property type="entry name" value="CYP64-like"/>
    <property type="match status" value="1"/>
</dbReference>
<keyword evidence="4 9" id="KW-0349">Heme</keyword>
<evidence type="ECO:0008006" key="14">
    <source>
        <dbReference type="Google" id="ProtNLM"/>
    </source>
</evidence>
<dbReference type="GO" id="GO:0020037">
    <property type="term" value="F:heme binding"/>
    <property type="evidence" value="ECO:0007669"/>
    <property type="project" value="InterPro"/>
</dbReference>
<keyword evidence="11" id="KW-0472">Membrane</keyword>
<dbReference type="PRINTS" id="PR00385">
    <property type="entry name" value="P450"/>
</dbReference>
<feature type="binding site" description="axial binding residue" evidence="9">
    <location>
        <position position="395"/>
    </location>
    <ligand>
        <name>heme</name>
        <dbReference type="ChEBI" id="CHEBI:30413"/>
    </ligand>
    <ligandPart>
        <name>Fe</name>
        <dbReference type="ChEBI" id="CHEBI:18248"/>
    </ligandPart>
</feature>
<evidence type="ECO:0000313" key="13">
    <source>
        <dbReference type="Proteomes" id="UP000717328"/>
    </source>
</evidence>
<dbReference type="PANTHER" id="PTHR46300:SF5">
    <property type="entry name" value="CYTOCHROME P450"/>
    <property type="match status" value="1"/>
</dbReference>
<comment type="pathway">
    <text evidence="2">Secondary metabolite biosynthesis.</text>
</comment>
<dbReference type="Pfam" id="PF00067">
    <property type="entry name" value="p450"/>
    <property type="match status" value="2"/>
</dbReference>
<dbReference type="GO" id="GO:0004497">
    <property type="term" value="F:monooxygenase activity"/>
    <property type="evidence" value="ECO:0007669"/>
    <property type="project" value="UniProtKB-KW"/>
</dbReference>
<comment type="similarity">
    <text evidence="3 10">Belongs to the cytochrome P450 family.</text>
</comment>
<evidence type="ECO:0000256" key="9">
    <source>
        <dbReference type="PIRSR" id="PIRSR602401-1"/>
    </source>
</evidence>
<dbReference type="InterPro" id="IPR001128">
    <property type="entry name" value="Cyt_P450"/>
</dbReference>
<dbReference type="GO" id="GO:0016705">
    <property type="term" value="F:oxidoreductase activity, acting on paired donors, with incorporation or reduction of molecular oxygen"/>
    <property type="evidence" value="ECO:0007669"/>
    <property type="project" value="InterPro"/>
</dbReference>
<comment type="caution">
    <text evidence="12">The sequence shown here is derived from an EMBL/GenBank/DDBJ whole genome shotgun (WGS) entry which is preliminary data.</text>
</comment>
<keyword evidence="5 9" id="KW-0479">Metal-binding</keyword>
<keyword evidence="11" id="KW-1133">Transmembrane helix</keyword>
<reference evidence="12" key="1">
    <citation type="submission" date="2021-02" db="EMBL/GenBank/DDBJ databases">
        <authorList>
            <person name="Nieuwenhuis M."/>
            <person name="Van De Peppel L.J.J."/>
        </authorList>
    </citation>
    <scope>NUCLEOTIDE SEQUENCE</scope>
    <source>
        <strain evidence="12">D49</strain>
    </source>
</reference>
<evidence type="ECO:0000256" key="2">
    <source>
        <dbReference type="ARBA" id="ARBA00005179"/>
    </source>
</evidence>
<dbReference type="AlphaFoldDB" id="A0A9P7K4Z0"/>
<organism evidence="12 13">
    <name type="scientific">Sphagnurus paluster</name>
    <dbReference type="NCBI Taxonomy" id="117069"/>
    <lineage>
        <taxon>Eukaryota</taxon>
        <taxon>Fungi</taxon>
        <taxon>Dikarya</taxon>
        <taxon>Basidiomycota</taxon>
        <taxon>Agaricomycotina</taxon>
        <taxon>Agaricomycetes</taxon>
        <taxon>Agaricomycetidae</taxon>
        <taxon>Agaricales</taxon>
        <taxon>Tricholomatineae</taxon>
        <taxon>Lyophyllaceae</taxon>
        <taxon>Sphagnurus</taxon>
    </lineage>
</organism>
<evidence type="ECO:0000256" key="7">
    <source>
        <dbReference type="ARBA" id="ARBA00023004"/>
    </source>
</evidence>
<evidence type="ECO:0000313" key="12">
    <source>
        <dbReference type="EMBL" id="KAG5636390.1"/>
    </source>
</evidence>
<evidence type="ECO:0000256" key="11">
    <source>
        <dbReference type="SAM" id="Phobius"/>
    </source>
</evidence>
<keyword evidence="11" id="KW-0812">Transmembrane</keyword>
<proteinExistence type="inferred from homology"/>
<protein>
    <recommendedName>
        <fullName evidence="14">Cytochrome P450</fullName>
    </recommendedName>
</protein>
<dbReference type="InterPro" id="IPR017972">
    <property type="entry name" value="Cyt_P450_CS"/>
</dbReference>
<dbReference type="EMBL" id="JABCKI010005939">
    <property type="protein sequence ID" value="KAG5636390.1"/>
    <property type="molecule type" value="Genomic_DNA"/>
</dbReference>
<evidence type="ECO:0000256" key="4">
    <source>
        <dbReference type="ARBA" id="ARBA00022617"/>
    </source>
</evidence>